<protein>
    <recommendedName>
        <fullName evidence="3">Knr4/Smi1-like domain-containing protein</fullName>
    </recommendedName>
</protein>
<proteinExistence type="predicted"/>
<gene>
    <name evidence="1" type="ORF">NM961_01780</name>
</gene>
<dbReference type="RefSeq" id="WP_255910578.1">
    <property type="nucleotide sequence ID" value="NZ_JANFQO010000001.1"/>
</dbReference>
<dbReference type="Proteomes" id="UP001165498">
    <property type="component" value="Unassembled WGS sequence"/>
</dbReference>
<keyword evidence="2" id="KW-1185">Reference proteome</keyword>
<evidence type="ECO:0000313" key="2">
    <source>
        <dbReference type="Proteomes" id="UP001165498"/>
    </source>
</evidence>
<name>A0ABT1QN21_9GAMM</name>
<organism evidence="1 2">
    <name type="scientific">Tahibacter harae</name>
    <dbReference type="NCBI Taxonomy" id="2963937"/>
    <lineage>
        <taxon>Bacteria</taxon>
        <taxon>Pseudomonadati</taxon>
        <taxon>Pseudomonadota</taxon>
        <taxon>Gammaproteobacteria</taxon>
        <taxon>Lysobacterales</taxon>
        <taxon>Rhodanobacteraceae</taxon>
        <taxon>Tahibacter</taxon>
    </lineage>
</organism>
<comment type="caution">
    <text evidence="1">The sequence shown here is derived from an EMBL/GenBank/DDBJ whole genome shotgun (WGS) entry which is preliminary data.</text>
</comment>
<dbReference type="EMBL" id="JANFQO010000001">
    <property type="protein sequence ID" value="MCQ4163430.1"/>
    <property type="molecule type" value="Genomic_DNA"/>
</dbReference>
<evidence type="ECO:0008006" key="3">
    <source>
        <dbReference type="Google" id="ProtNLM"/>
    </source>
</evidence>
<reference evidence="1" key="1">
    <citation type="submission" date="2022-07" db="EMBL/GenBank/DDBJ databases">
        <title>Tahibacter sp., a new gammaproteobacterium isolated from the silt sample collected at pig farm.</title>
        <authorList>
            <person name="Chen H."/>
        </authorList>
    </citation>
    <scope>NUCLEOTIDE SEQUENCE</scope>
    <source>
        <strain evidence="1">P2K</strain>
    </source>
</reference>
<sequence>MNLADGYREFAARHLGRPLHGGDGHAASELTAAEQRLALRLPPALHAYYATCGAVEALNRSHNRLLPPQELQCEDGHLVFMDENQGVCCWGLRLDSLAEDDPQVWQGISVAGGETLEWHGEDLPCSQWLRLMGWWQLVNGGFAHAAYAQTTPSVMRQASTQWPLLGRHPDGVMAFHGNAAQVLALTTGGDCALWAAGRTRADLAAIDAALGIAWDYNALDED</sequence>
<evidence type="ECO:0000313" key="1">
    <source>
        <dbReference type="EMBL" id="MCQ4163430.1"/>
    </source>
</evidence>
<accession>A0ABT1QN21</accession>